<evidence type="ECO:0000256" key="7">
    <source>
        <dbReference type="ARBA" id="ARBA00023136"/>
    </source>
</evidence>
<dbReference type="PANTHER" id="PTHR30294">
    <property type="entry name" value="MEMBRANE COMPONENT OF ABC TRANSPORTER YHHJ-RELATED"/>
    <property type="match status" value="1"/>
</dbReference>
<reference evidence="10 11" key="1">
    <citation type="submission" date="2024-04" db="EMBL/GenBank/DDBJ databases">
        <title>draft genome sequnece of Paenibacillus filicis.</title>
        <authorList>
            <person name="Kim D.-U."/>
        </authorList>
    </citation>
    <scope>NUCLEOTIDE SEQUENCE [LARGE SCALE GENOMIC DNA]</scope>
    <source>
        <strain evidence="10 11">KACC14197</strain>
    </source>
</reference>
<keyword evidence="11" id="KW-1185">Reference proteome</keyword>
<dbReference type="PROSITE" id="PS51012">
    <property type="entry name" value="ABC_TM2"/>
    <property type="match status" value="1"/>
</dbReference>
<evidence type="ECO:0000313" key="11">
    <source>
        <dbReference type="Proteomes" id="UP001469365"/>
    </source>
</evidence>
<keyword evidence="6 8" id="KW-1133">Transmembrane helix</keyword>
<keyword evidence="7 8" id="KW-0472">Membrane</keyword>
<feature type="transmembrane region" description="Helical" evidence="8">
    <location>
        <begin position="183"/>
        <end position="207"/>
    </location>
</feature>
<evidence type="ECO:0000259" key="9">
    <source>
        <dbReference type="PROSITE" id="PS51012"/>
    </source>
</evidence>
<keyword evidence="5 8" id="KW-0812">Transmembrane</keyword>
<gene>
    <name evidence="10" type="ORF">WMW72_18285</name>
</gene>
<organism evidence="10 11">
    <name type="scientific">Paenibacillus filicis</name>
    <dbReference type="NCBI Taxonomy" id="669464"/>
    <lineage>
        <taxon>Bacteria</taxon>
        <taxon>Bacillati</taxon>
        <taxon>Bacillota</taxon>
        <taxon>Bacilli</taxon>
        <taxon>Bacillales</taxon>
        <taxon>Paenibacillaceae</taxon>
        <taxon>Paenibacillus</taxon>
    </lineage>
</organism>
<comment type="similarity">
    <text evidence="2">Belongs to the ABC-2 integral membrane protein family.</text>
</comment>
<protein>
    <submittedName>
        <fullName evidence="10">ABC transporter permease</fullName>
    </submittedName>
</protein>
<evidence type="ECO:0000256" key="3">
    <source>
        <dbReference type="ARBA" id="ARBA00022448"/>
    </source>
</evidence>
<evidence type="ECO:0000256" key="2">
    <source>
        <dbReference type="ARBA" id="ARBA00007783"/>
    </source>
</evidence>
<comment type="subcellular location">
    <subcellularLocation>
        <location evidence="1">Cell membrane</location>
        <topology evidence="1">Multi-pass membrane protein</topology>
    </subcellularLocation>
</comment>
<dbReference type="InterPro" id="IPR051449">
    <property type="entry name" value="ABC-2_transporter_component"/>
</dbReference>
<evidence type="ECO:0000256" key="4">
    <source>
        <dbReference type="ARBA" id="ARBA00022475"/>
    </source>
</evidence>
<evidence type="ECO:0000256" key="5">
    <source>
        <dbReference type="ARBA" id="ARBA00022692"/>
    </source>
</evidence>
<dbReference type="InterPro" id="IPR013525">
    <property type="entry name" value="ABC2_TM"/>
</dbReference>
<feature type="domain" description="ABC transmembrane type-2" evidence="9">
    <location>
        <begin position="141"/>
        <end position="375"/>
    </location>
</feature>
<sequence length="380" mass="41297">MNSLIIAANLTKRTIGHWRGILLYILIPALAVSLIIGLIGAGGDRPVPISYYNADSGAAGAHIVRELSRNPRYKLIESQGPEAMKRSVLERKASAAFLIPADFTASLRTGEPSQLEHYDVALSEASFTLRIALQQGAERIKAGVDALKASGAGEGALELMLQEAEQHRIGWTMTDYGWYENPALRLSTGIMILFIMAIIGHSVSVIVEDRRQHTMTRMYAAPVRAFEIALGNMMGSFLVGTLQILIMLSFTRYVLGFDYGLPFGPHFLVMECFLLAVMGIASAVAGLVRSRENIAALNSIVSTPMCMLGGCFWPVSVMPEYMQRLSSFVPQSWAIDAVKRLATGQHLADLTLHFGVLLLFAIVLLGFGAAILRPASQESA</sequence>
<name>A0ABU9DNR7_9BACL</name>
<evidence type="ECO:0000256" key="6">
    <source>
        <dbReference type="ARBA" id="ARBA00022989"/>
    </source>
</evidence>
<feature type="transmembrane region" description="Helical" evidence="8">
    <location>
        <begin position="21"/>
        <end position="41"/>
    </location>
</feature>
<dbReference type="PANTHER" id="PTHR30294:SF45">
    <property type="entry name" value="LINEARMYCIN RESISTANCE PERMEASE PROTEIN LNRN"/>
    <property type="match status" value="1"/>
</dbReference>
<evidence type="ECO:0000256" key="8">
    <source>
        <dbReference type="SAM" id="Phobius"/>
    </source>
</evidence>
<feature type="transmembrane region" description="Helical" evidence="8">
    <location>
        <begin position="228"/>
        <end position="255"/>
    </location>
</feature>
<dbReference type="Gene3D" id="3.40.1710.10">
    <property type="entry name" value="abc type-2 transporter like domain"/>
    <property type="match status" value="1"/>
</dbReference>
<evidence type="ECO:0000256" key="1">
    <source>
        <dbReference type="ARBA" id="ARBA00004651"/>
    </source>
</evidence>
<keyword evidence="3" id="KW-0813">Transport</keyword>
<feature type="transmembrane region" description="Helical" evidence="8">
    <location>
        <begin position="350"/>
        <end position="372"/>
    </location>
</feature>
<dbReference type="InterPro" id="IPR047817">
    <property type="entry name" value="ABC2_TM_bact-type"/>
</dbReference>
<dbReference type="RefSeq" id="WP_341416966.1">
    <property type="nucleotide sequence ID" value="NZ_JBBPCC010000011.1"/>
</dbReference>
<accession>A0ABU9DNR7</accession>
<comment type="caution">
    <text evidence="10">The sequence shown here is derived from an EMBL/GenBank/DDBJ whole genome shotgun (WGS) entry which is preliminary data.</text>
</comment>
<feature type="transmembrane region" description="Helical" evidence="8">
    <location>
        <begin position="295"/>
        <end position="315"/>
    </location>
</feature>
<proteinExistence type="inferred from homology"/>
<dbReference type="Proteomes" id="UP001469365">
    <property type="component" value="Unassembled WGS sequence"/>
</dbReference>
<dbReference type="Pfam" id="PF12698">
    <property type="entry name" value="ABC2_membrane_3"/>
    <property type="match status" value="1"/>
</dbReference>
<feature type="transmembrane region" description="Helical" evidence="8">
    <location>
        <begin position="267"/>
        <end position="288"/>
    </location>
</feature>
<evidence type="ECO:0000313" key="10">
    <source>
        <dbReference type="EMBL" id="MEK8129856.1"/>
    </source>
</evidence>
<dbReference type="EMBL" id="JBBPCC010000011">
    <property type="protein sequence ID" value="MEK8129856.1"/>
    <property type="molecule type" value="Genomic_DNA"/>
</dbReference>
<keyword evidence="4" id="KW-1003">Cell membrane</keyword>